<dbReference type="SMART" id="SM00100">
    <property type="entry name" value="cNMP"/>
    <property type="match status" value="2"/>
</dbReference>
<dbReference type="InterPro" id="IPR000866">
    <property type="entry name" value="AhpC/TSA"/>
</dbReference>
<dbReference type="InterPro" id="IPR014710">
    <property type="entry name" value="RmlC-like_jellyroll"/>
</dbReference>
<dbReference type="GO" id="GO:0005952">
    <property type="term" value="C:cAMP-dependent protein kinase complex"/>
    <property type="evidence" value="ECO:0007669"/>
    <property type="project" value="InterPro"/>
</dbReference>
<dbReference type="GO" id="GO:0005829">
    <property type="term" value="C:cytosol"/>
    <property type="evidence" value="ECO:0007669"/>
    <property type="project" value="TreeGrafter"/>
</dbReference>
<feature type="domain" description="Thioredoxin" evidence="4">
    <location>
        <begin position="746"/>
        <end position="941"/>
    </location>
</feature>
<dbReference type="PROSITE" id="PS00888">
    <property type="entry name" value="CNMP_BINDING_1"/>
    <property type="match status" value="1"/>
</dbReference>
<dbReference type="InterPro" id="IPR018488">
    <property type="entry name" value="cNMP-bd_CS"/>
</dbReference>
<dbReference type="PANTHER" id="PTHR11635:SF152">
    <property type="entry name" value="CAMP-DEPENDENT PROTEIN KINASE TYPE I REGULATORY SUBUNIT-RELATED"/>
    <property type="match status" value="1"/>
</dbReference>
<dbReference type="SUPFAM" id="SSF52833">
    <property type="entry name" value="Thioredoxin-like"/>
    <property type="match status" value="1"/>
</dbReference>
<feature type="domain" description="Cyclic nucleotide-binding" evidence="3">
    <location>
        <begin position="479"/>
        <end position="568"/>
    </location>
</feature>
<feature type="transmembrane region" description="Helical" evidence="2">
    <location>
        <begin position="423"/>
        <end position="441"/>
    </location>
</feature>
<feature type="transmembrane region" description="Helical" evidence="2">
    <location>
        <begin position="191"/>
        <end position="208"/>
    </location>
</feature>
<dbReference type="InterPro" id="IPR036249">
    <property type="entry name" value="Thioredoxin-like_sf"/>
</dbReference>
<dbReference type="GO" id="GO:0016209">
    <property type="term" value="F:antioxidant activity"/>
    <property type="evidence" value="ECO:0007669"/>
    <property type="project" value="InterPro"/>
</dbReference>
<evidence type="ECO:0008006" key="7">
    <source>
        <dbReference type="Google" id="ProtNLM"/>
    </source>
</evidence>
<gene>
    <name evidence="5" type="ORF">CC117_25365</name>
</gene>
<accession>A0A1S1QEK7</accession>
<proteinExistence type="predicted"/>
<dbReference type="InterPro" id="IPR013766">
    <property type="entry name" value="Thioredoxin_domain"/>
</dbReference>
<feature type="domain" description="Cyclic nucleotide-binding" evidence="3">
    <location>
        <begin position="609"/>
        <end position="709"/>
    </location>
</feature>
<dbReference type="Gene3D" id="2.60.120.10">
    <property type="entry name" value="Jelly Rolls"/>
    <property type="match status" value="2"/>
</dbReference>
<feature type="transmembrane region" description="Helical" evidence="2">
    <location>
        <begin position="284"/>
        <end position="306"/>
    </location>
</feature>
<dbReference type="InterPro" id="IPR018490">
    <property type="entry name" value="cNMP-bd_dom_sf"/>
</dbReference>
<dbReference type="CDD" id="cd02970">
    <property type="entry name" value="PRX_like2"/>
    <property type="match status" value="1"/>
</dbReference>
<dbReference type="SUPFAM" id="SSF51206">
    <property type="entry name" value="cAMP-binding domain-like"/>
    <property type="match status" value="2"/>
</dbReference>
<feature type="region of interest" description="Disordered" evidence="1">
    <location>
        <begin position="529"/>
        <end position="550"/>
    </location>
</feature>
<evidence type="ECO:0000256" key="1">
    <source>
        <dbReference type="SAM" id="MobiDB-lite"/>
    </source>
</evidence>
<keyword evidence="6" id="KW-1185">Reference proteome</keyword>
<keyword evidence="2" id="KW-0812">Transmembrane</keyword>
<dbReference type="InterPro" id="IPR000595">
    <property type="entry name" value="cNMP-bd_dom"/>
</dbReference>
<keyword evidence="2" id="KW-0472">Membrane</keyword>
<dbReference type="AlphaFoldDB" id="A0A1S1QEK7"/>
<reference evidence="6" key="1">
    <citation type="submission" date="2016-07" db="EMBL/GenBank/DDBJ databases">
        <title>Sequence Frankia sp. strain CcI1.17.</title>
        <authorList>
            <person name="Ghodhbane-Gtari F."/>
            <person name="Swanson E."/>
            <person name="Gueddou A."/>
            <person name="Morris K."/>
            <person name="Hezbri K."/>
            <person name="Ktari A."/>
            <person name="Nouioui I."/>
            <person name="Abebe-Akele F."/>
            <person name="Simpson S."/>
            <person name="Thomas K."/>
            <person name="Gtari M."/>
            <person name="Tisa L.S."/>
            <person name="Hurst S."/>
        </authorList>
    </citation>
    <scope>NUCLEOTIDE SEQUENCE [LARGE SCALE GENOMIC DNA]</scope>
    <source>
        <strain evidence="6">Cc1.17</strain>
    </source>
</reference>
<comment type="caution">
    <text evidence="5">The sequence shown here is derived from an EMBL/GenBank/DDBJ whole genome shotgun (WGS) entry which is preliminary data.</text>
</comment>
<dbReference type="Gene3D" id="3.40.30.10">
    <property type="entry name" value="Glutaredoxin"/>
    <property type="match status" value="1"/>
</dbReference>
<dbReference type="Pfam" id="PF00578">
    <property type="entry name" value="AhpC-TSA"/>
    <property type="match status" value="1"/>
</dbReference>
<dbReference type="CDD" id="cd00038">
    <property type="entry name" value="CAP_ED"/>
    <property type="match status" value="2"/>
</dbReference>
<evidence type="ECO:0000313" key="6">
    <source>
        <dbReference type="Proteomes" id="UP000179627"/>
    </source>
</evidence>
<feature type="region of interest" description="Disordered" evidence="1">
    <location>
        <begin position="1"/>
        <end position="26"/>
    </location>
</feature>
<feature type="transmembrane region" description="Helical" evidence="2">
    <location>
        <begin position="312"/>
        <end position="335"/>
    </location>
</feature>
<evidence type="ECO:0000259" key="3">
    <source>
        <dbReference type="PROSITE" id="PS50042"/>
    </source>
</evidence>
<dbReference type="EMBL" id="MBLM01000142">
    <property type="protein sequence ID" value="OHV31665.1"/>
    <property type="molecule type" value="Genomic_DNA"/>
</dbReference>
<evidence type="ECO:0000313" key="5">
    <source>
        <dbReference type="EMBL" id="OHV31665.1"/>
    </source>
</evidence>
<evidence type="ECO:0000259" key="4">
    <source>
        <dbReference type="PROSITE" id="PS51352"/>
    </source>
</evidence>
<feature type="transmembrane region" description="Helical" evidence="2">
    <location>
        <begin position="380"/>
        <end position="403"/>
    </location>
</feature>
<dbReference type="GO" id="GO:0016491">
    <property type="term" value="F:oxidoreductase activity"/>
    <property type="evidence" value="ECO:0007669"/>
    <property type="project" value="InterPro"/>
</dbReference>
<protein>
    <recommendedName>
        <fullName evidence="7">Cyclic nucleotide-binding protein</fullName>
    </recommendedName>
</protein>
<dbReference type="PANTHER" id="PTHR11635">
    <property type="entry name" value="CAMP-DEPENDENT PROTEIN KINASE REGULATORY CHAIN"/>
    <property type="match status" value="1"/>
</dbReference>
<dbReference type="Proteomes" id="UP000179627">
    <property type="component" value="Unassembled WGS sequence"/>
</dbReference>
<feature type="transmembrane region" description="Helical" evidence="2">
    <location>
        <begin position="220"/>
        <end position="245"/>
    </location>
</feature>
<keyword evidence="2" id="KW-1133">Transmembrane helix</keyword>
<dbReference type="PROSITE" id="PS50042">
    <property type="entry name" value="CNMP_BINDING_3"/>
    <property type="match status" value="2"/>
</dbReference>
<evidence type="ECO:0000256" key="2">
    <source>
        <dbReference type="SAM" id="Phobius"/>
    </source>
</evidence>
<dbReference type="Pfam" id="PF00027">
    <property type="entry name" value="cNMP_binding"/>
    <property type="match status" value="2"/>
</dbReference>
<organism evidence="5 6">
    <name type="scientific">Parafrankia colletiae</name>
    <dbReference type="NCBI Taxonomy" id="573497"/>
    <lineage>
        <taxon>Bacteria</taxon>
        <taxon>Bacillati</taxon>
        <taxon>Actinomycetota</taxon>
        <taxon>Actinomycetes</taxon>
        <taxon>Frankiales</taxon>
        <taxon>Frankiaceae</taxon>
        <taxon>Parafrankia</taxon>
    </lineage>
</organism>
<dbReference type="PROSITE" id="PS51352">
    <property type="entry name" value="THIOREDOXIN_2"/>
    <property type="match status" value="1"/>
</dbReference>
<sequence>MLTVSTQAQQRQAAPAPANTNTNTNTGTVTVWDRLADAANPAHYRPKRQDGLIWRELRSARGEEYVVVQNPDTATYRKITMAEFYLFELMDGSRSVQDLVVAYMMKYHRFALPLVLRLVRNLKVGQMLTDPPRFVFGPLGEQLRRRPVSSFTTGFAKSFVRREFPLHGLDGLVGRAYDRGVWVLFTRPAKIVMFAVAVLGVPLLAWSLSSSASGLADQSLVVTVPTLYGCLLVVAVLHELAHAFAAKSYGRVVRRGGLSIFYGSPGMFVDTQDMWMEPRGPRMVSAWAGPFSGFVLAGLSGIVLVAMPDAPWAAVVAIFGTAALAVNLAQLTPLIQLDGYYMLMDWLELPNLRARALGFVRGELAGKVRRRERFDRTERVLTIFGLAAAVYTGYVLVLAAGFAWVRAKTMVSDAVAVPSLGRVLAATVVLLLTLPLLYVLGQRLWRGGSSLVVASRRLRRLAAERCYRERVAVLADVPPVADLGKAYIQWMARRTTEKVFRAGTVVVAPDEVAEVFCLVLSGEAEVVESGASAGTGPGAGSAPRTLGPGDYFPPPGLPRSPLTVRALTDVHVLRLAGPDFSDRLAPLLARRAENDTRADERAELEGFALFDGLGTRDKDTLLAHLRARSCADGEVLVAEGDPGSAFYLVRSGTVSLTQSCADGPPRTLGAGDFFGESALLHDEPHTATARSVGETRLWELDRTTFDDVVCRYFGLSHAVRESAEAGEAARAAEALAGTVAGRWLEIEVGDPAPEFTLDTASGPSPVSLSDYRGQVVMLWFSRGYNCPFCREYMARLAPAVGDFERAGVQILQLAPNLVDSAREFWRGKDLPFPFLCDPEKSAYRLCGLQDIGAGEAQRNSVRGFTRAFTTGQGRTTMHALWLDVVNSSIGERLGHHTMTAMQQGVFLVGPDGVLRRKYVFGPLDEPPSNAELLEAAAELGSIELGSIDRATTQLEAGS</sequence>
<dbReference type="InterPro" id="IPR050503">
    <property type="entry name" value="cAMP-dep_PK_reg_su-like"/>
</dbReference>
<name>A0A1S1QEK7_9ACTN</name>